<evidence type="ECO:0000313" key="2">
    <source>
        <dbReference type="EMBL" id="QBK90432.1"/>
    </source>
</evidence>
<accession>A0A481Z4T7</accession>
<reference evidence="2" key="1">
    <citation type="journal article" date="2019" name="MBio">
        <title>Virus Genomes from Deep Sea Sediments Expand the Ocean Megavirome and Support Independent Origins of Viral Gigantism.</title>
        <authorList>
            <person name="Backstrom D."/>
            <person name="Yutin N."/>
            <person name="Jorgensen S.L."/>
            <person name="Dharamshi J."/>
            <person name="Homa F."/>
            <person name="Zaremba-Niedwiedzka K."/>
            <person name="Spang A."/>
            <person name="Wolf Y.I."/>
            <person name="Koonin E.V."/>
            <person name="Ettema T.J."/>
        </authorList>
    </citation>
    <scope>NUCLEOTIDE SEQUENCE</scope>
</reference>
<evidence type="ECO:0000259" key="1">
    <source>
        <dbReference type="Pfam" id="PF00149"/>
    </source>
</evidence>
<protein>
    <submittedName>
        <fullName evidence="2">Calcineurin-like phosphoesterase</fullName>
    </submittedName>
</protein>
<dbReference type="PANTHER" id="PTHR37844:SF2">
    <property type="entry name" value="SER_THR PROTEIN PHOSPHATASE SUPERFAMILY (AFU_ORTHOLOGUE AFUA_1G14840)"/>
    <property type="match status" value="1"/>
</dbReference>
<dbReference type="InterPro" id="IPR004843">
    <property type="entry name" value="Calcineurin-like_PHP"/>
</dbReference>
<dbReference type="InterPro" id="IPR029052">
    <property type="entry name" value="Metallo-depent_PP-like"/>
</dbReference>
<organism evidence="2">
    <name type="scientific">Pithovirus LCPAC103</name>
    <dbReference type="NCBI Taxonomy" id="2506588"/>
    <lineage>
        <taxon>Viruses</taxon>
        <taxon>Pithoviruses</taxon>
    </lineage>
</organism>
<feature type="domain" description="Calcineurin-like phosphoesterase" evidence="1">
    <location>
        <begin position="5"/>
        <end position="220"/>
    </location>
</feature>
<dbReference type="PANTHER" id="PTHR37844">
    <property type="entry name" value="SER/THR PROTEIN PHOSPHATASE SUPERFAMILY (AFU_ORTHOLOGUE AFUA_1G14840)"/>
    <property type="match status" value="1"/>
</dbReference>
<dbReference type="GO" id="GO:0016787">
    <property type="term" value="F:hydrolase activity"/>
    <property type="evidence" value="ECO:0007669"/>
    <property type="project" value="InterPro"/>
</dbReference>
<sequence>MMFQILSDIHIEKRPGGYTHPSAFIKPSARYLILLGDIGSFYDTSNYVRFITDLTEMYTKVFVIFGNNEYYTRGRMLKPMAELRQIIRMIFHLNRKVRILDNEFVMLDSVMIYGSVLWSKLPEDLENFKYWIRYEKRKNITVAQYNQLYTNAVKGLIKAIRIAKGTGKQLIVATHFPPTEKGTVTGKKFGSRGKYLYINNLDKLLKRDLIHTWVFGHTHINVDMLSEGGTRLVTNQYGSKVVPEAGFDREKIICCFPTTWGRVLTSEPSVVAESKEPDFKSSSEELVVVKE</sequence>
<dbReference type="Pfam" id="PF00149">
    <property type="entry name" value="Metallophos"/>
    <property type="match status" value="1"/>
</dbReference>
<name>A0A481Z4T7_9VIRU</name>
<proteinExistence type="predicted"/>
<dbReference type="EMBL" id="MK500484">
    <property type="protein sequence ID" value="QBK90432.1"/>
    <property type="molecule type" value="Genomic_DNA"/>
</dbReference>
<gene>
    <name evidence="2" type="ORF">LCPAC103_01130</name>
</gene>
<dbReference type="Gene3D" id="3.60.21.10">
    <property type="match status" value="1"/>
</dbReference>
<dbReference type="SUPFAM" id="SSF56300">
    <property type="entry name" value="Metallo-dependent phosphatases"/>
    <property type="match status" value="1"/>
</dbReference>